<gene>
    <name evidence="2" type="ORF">D9X91_15430</name>
</gene>
<feature type="transmembrane region" description="Helical" evidence="1">
    <location>
        <begin position="77"/>
        <end position="97"/>
    </location>
</feature>
<comment type="caution">
    <text evidence="2">The sequence shown here is derived from an EMBL/GenBank/DDBJ whole genome shotgun (WGS) entry which is preliminary data.</text>
</comment>
<reference evidence="2 3" key="1">
    <citation type="submission" date="2018-10" db="EMBL/GenBank/DDBJ databases">
        <title>Falsibacillus sp. genome draft.</title>
        <authorList>
            <person name="Shi S."/>
        </authorList>
    </citation>
    <scope>NUCLEOTIDE SEQUENCE [LARGE SCALE GENOMIC DNA]</scope>
    <source>
        <strain evidence="2 3">GY 10110</strain>
    </source>
</reference>
<sequence>MQKVFNVDGRIFSTLSKVFDLLILNILFLISCVPIVTIGASLTALYSVTLKMVRNEELFVAREFRSSFISNLKQSSIIWVAALLFFAALISIGHFVVPVNSLILFPLLLLATIILLSFMYVFPMIAKFKNSSFHILKNALFICLHSTAYSILLFIMTLFFLVVIPIYIPKLLFIWLFLGFSVSAFLKSFLLEKVFNTYVKKQH</sequence>
<proteinExistence type="predicted"/>
<evidence type="ECO:0000313" key="3">
    <source>
        <dbReference type="Proteomes" id="UP000276770"/>
    </source>
</evidence>
<feature type="transmembrane region" description="Helical" evidence="1">
    <location>
        <begin position="103"/>
        <end position="126"/>
    </location>
</feature>
<feature type="transmembrane region" description="Helical" evidence="1">
    <location>
        <begin position="172"/>
        <end position="191"/>
    </location>
</feature>
<feature type="transmembrane region" description="Helical" evidence="1">
    <location>
        <begin position="138"/>
        <end position="166"/>
    </location>
</feature>
<name>A0A3L7JUV4_9BACI</name>
<dbReference type="Proteomes" id="UP000276770">
    <property type="component" value="Unassembled WGS sequence"/>
</dbReference>
<evidence type="ECO:0000256" key="1">
    <source>
        <dbReference type="SAM" id="Phobius"/>
    </source>
</evidence>
<keyword evidence="3" id="KW-1185">Reference proteome</keyword>
<dbReference type="InterPro" id="IPR006938">
    <property type="entry name" value="DUF624"/>
</dbReference>
<dbReference type="PROSITE" id="PS51257">
    <property type="entry name" value="PROKAR_LIPOPROTEIN"/>
    <property type="match status" value="1"/>
</dbReference>
<dbReference type="EMBL" id="RCVZ01000011">
    <property type="protein sequence ID" value="RLQ94024.1"/>
    <property type="molecule type" value="Genomic_DNA"/>
</dbReference>
<accession>A0A3L7JUV4</accession>
<organism evidence="2 3">
    <name type="scientific">Falsibacillus albus</name>
    <dbReference type="NCBI Taxonomy" id="2478915"/>
    <lineage>
        <taxon>Bacteria</taxon>
        <taxon>Bacillati</taxon>
        <taxon>Bacillota</taxon>
        <taxon>Bacilli</taxon>
        <taxon>Bacillales</taxon>
        <taxon>Bacillaceae</taxon>
        <taxon>Falsibacillus</taxon>
    </lineage>
</organism>
<feature type="transmembrane region" description="Helical" evidence="1">
    <location>
        <begin position="22"/>
        <end position="46"/>
    </location>
</feature>
<dbReference type="AlphaFoldDB" id="A0A3L7JUV4"/>
<dbReference type="OrthoDB" id="9814991at2"/>
<dbReference type="Pfam" id="PF04854">
    <property type="entry name" value="DUF624"/>
    <property type="match status" value="1"/>
</dbReference>
<protein>
    <submittedName>
        <fullName evidence="2">DUF624 domain-containing protein</fullName>
    </submittedName>
</protein>
<keyword evidence="1" id="KW-1133">Transmembrane helix</keyword>
<keyword evidence="1" id="KW-0812">Transmembrane</keyword>
<keyword evidence="1" id="KW-0472">Membrane</keyword>
<dbReference type="RefSeq" id="WP_121681540.1">
    <property type="nucleotide sequence ID" value="NZ_RCVZ01000011.1"/>
</dbReference>
<evidence type="ECO:0000313" key="2">
    <source>
        <dbReference type="EMBL" id="RLQ94024.1"/>
    </source>
</evidence>